<gene>
    <name evidence="1" type="ORF">BKE30_15295</name>
</gene>
<evidence type="ECO:0000313" key="1">
    <source>
        <dbReference type="EMBL" id="ONG37073.1"/>
    </source>
</evidence>
<name>A0A1S8CQ12_9GAMM</name>
<accession>A0A1S8CQ12</accession>
<proteinExistence type="predicted"/>
<dbReference type="AlphaFoldDB" id="A0A1S8CQ12"/>
<comment type="caution">
    <text evidence="1">The sequence shown here is derived from an EMBL/GenBank/DDBJ whole genome shotgun (WGS) entry which is preliminary data.</text>
</comment>
<reference evidence="1 2" key="1">
    <citation type="submission" date="2016-10" db="EMBL/GenBank/DDBJ databases">
        <title>Draft Genome sequence of Alkanindiges sp. strain H1.</title>
        <authorList>
            <person name="Subhash Y."/>
            <person name="Lee S."/>
        </authorList>
    </citation>
    <scope>NUCLEOTIDE SEQUENCE [LARGE SCALE GENOMIC DNA]</scope>
    <source>
        <strain evidence="1 2">H1</strain>
    </source>
</reference>
<keyword evidence="2" id="KW-1185">Reference proteome</keyword>
<sequence>MKNSMDYHFYINYTIQQEGLQEAAIKEICRIHDLSIAEFLNEFSRTVALDYYLKKRDYEDCDIAMNGIFACLIDFSLSHDMLEPAYSIFLAFDDGEYRRSKDAVSVDPGEKYTWPQIINILKEYQVI</sequence>
<dbReference type="STRING" id="1907941.BKE30_15295"/>
<dbReference type="Proteomes" id="UP000192132">
    <property type="component" value="Unassembled WGS sequence"/>
</dbReference>
<dbReference type="OrthoDB" id="1495661at2"/>
<dbReference type="RefSeq" id="WP_076879442.1">
    <property type="nucleotide sequence ID" value="NZ_MLCN01000075.1"/>
</dbReference>
<evidence type="ECO:0000313" key="2">
    <source>
        <dbReference type="Proteomes" id="UP000192132"/>
    </source>
</evidence>
<protein>
    <submittedName>
        <fullName evidence="1">Uncharacterized protein</fullName>
    </submittedName>
</protein>
<dbReference type="EMBL" id="MLCN01000075">
    <property type="protein sequence ID" value="ONG37073.1"/>
    <property type="molecule type" value="Genomic_DNA"/>
</dbReference>
<organism evidence="1 2">
    <name type="scientific">Alkanindiges hydrocarboniclasticus</name>
    <dbReference type="NCBI Taxonomy" id="1907941"/>
    <lineage>
        <taxon>Bacteria</taxon>
        <taxon>Pseudomonadati</taxon>
        <taxon>Pseudomonadota</taxon>
        <taxon>Gammaproteobacteria</taxon>
        <taxon>Moraxellales</taxon>
        <taxon>Moraxellaceae</taxon>
        <taxon>Alkanindiges</taxon>
    </lineage>
</organism>